<evidence type="ECO:0000313" key="5">
    <source>
        <dbReference type="EMBL" id="GAA0550811.1"/>
    </source>
</evidence>
<comment type="subunit">
    <text evidence="3">Heterotrimer of UreA (gamma), UreB (beta) and UreC (alpha) subunits. Three heterotrimers associate to form the active enzyme.</text>
</comment>
<keyword evidence="3" id="KW-0963">Cytoplasm</keyword>
<gene>
    <name evidence="3" type="primary">ureB</name>
    <name evidence="6" type="ORF">F4557_006972</name>
    <name evidence="5" type="ORF">GCM10009546_11070</name>
</gene>
<dbReference type="GO" id="GO:0035550">
    <property type="term" value="C:urease complex"/>
    <property type="evidence" value="ECO:0007669"/>
    <property type="project" value="InterPro"/>
</dbReference>
<dbReference type="UniPathway" id="UPA00258">
    <property type="reaction ID" value="UER00370"/>
</dbReference>
<keyword evidence="8" id="KW-1185">Reference proteome</keyword>
<comment type="similarity">
    <text evidence="3">Belongs to the urease beta subunit family.</text>
</comment>
<comment type="pathway">
    <text evidence="3">Nitrogen metabolism; urea degradation; CO(2) and NH(3) from urea (urease route): step 1/1.</text>
</comment>
<protein>
    <recommendedName>
        <fullName evidence="3">Urease subunit beta</fullName>
        <ecNumber evidence="3">3.5.1.5</ecNumber>
    </recommendedName>
    <alternativeName>
        <fullName evidence="3">Urea amidohydrolase subunit beta</fullName>
    </alternativeName>
</protein>
<dbReference type="AlphaFoldDB" id="A0A7W7IK42"/>
<evidence type="ECO:0000313" key="8">
    <source>
        <dbReference type="Proteomes" id="UP001501427"/>
    </source>
</evidence>
<evidence type="ECO:0000256" key="3">
    <source>
        <dbReference type="HAMAP-Rule" id="MF_01954"/>
    </source>
</evidence>
<evidence type="ECO:0000256" key="1">
    <source>
        <dbReference type="ARBA" id="ARBA00022801"/>
    </source>
</evidence>
<proteinExistence type="inferred from homology"/>
<dbReference type="PANTHER" id="PTHR33569:SF1">
    <property type="entry name" value="UREASE"/>
    <property type="match status" value="1"/>
</dbReference>
<sequence length="155" mass="16849">MADDVYIFGDGPIELNAGQRRETLTVHNTGDRAVQIGSHFHFFEVNRALSFDREKAFGMRLDIPSGTAVRFEAGDTKEVGLVEYGGGMRIVGFGGLLNGSVRSRVAREDAFTRLHDLGYLDEPDGRGDGAGNGHRGGAKRRERTHAGSSRSKKKG</sequence>
<dbReference type="SUPFAM" id="SSF51278">
    <property type="entry name" value="Urease, beta-subunit"/>
    <property type="match status" value="1"/>
</dbReference>
<dbReference type="InterPro" id="IPR050069">
    <property type="entry name" value="Urease_subunit"/>
</dbReference>
<dbReference type="GO" id="GO:0043419">
    <property type="term" value="P:urea catabolic process"/>
    <property type="evidence" value="ECO:0007669"/>
    <property type="project" value="UniProtKB-UniRule"/>
</dbReference>
<dbReference type="Proteomes" id="UP000549343">
    <property type="component" value="Unassembled WGS sequence"/>
</dbReference>
<comment type="subcellular location">
    <subcellularLocation>
        <location evidence="3">Cytoplasm</location>
    </subcellularLocation>
</comment>
<evidence type="ECO:0000313" key="7">
    <source>
        <dbReference type="Proteomes" id="UP000549343"/>
    </source>
</evidence>
<reference evidence="5" key="3">
    <citation type="submission" date="2023-12" db="EMBL/GenBank/DDBJ databases">
        <authorList>
            <person name="Sun Q."/>
            <person name="Inoue M."/>
        </authorList>
    </citation>
    <scope>NUCLEOTIDE SEQUENCE</scope>
    <source>
        <strain evidence="5">JCM 10667</strain>
    </source>
</reference>
<organism evidence="6 7">
    <name type="scientific">Actinomadura livida</name>
    <dbReference type="NCBI Taxonomy" id="79909"/>
    <lineage>
        <taxon>Bacteria</taxon>
        <taxon>Bacillati</taxon>
        <taxon>Actinomycetota</taxon>
        <taxon>Actinomycetes</taxon>
        <taxon>Streptosporangiales</taxon>
        <taxon>Thermomonosporaceae</taxon>
        <taxon>Actinomadura</taxon>
    </lineage>
</organism>
<dbReference type="InterPro" id="IPR002019">
    <property type="entry name" value="Urease_beta-like"/>
</dbReference>
<feature type="region of interest" description="Disordered" evidence="4">
    <location>
        <begin position="121"/>
        <end position="155"/>
    </location>
</feature>
<evidence type="ECO:0000256" key="4">
    <source>
        <dbReference type="SAM" id="MobiDB-lite"/>
    </source>
</evidence>
<dbReference type="EMBL" id="BAAAHD010000008">
    <property type="protein sequence ID" value="GAA0550811.1"/>
    <property type="molecule type" value="Genomic_DNA"/>
</dbReference>
<name>A0A7W7IK42_9ACTN</name>
<dbReference type="EMBL" id="JACHMV010000001">
    <property type="protein sequence ID" value="MBB4778554.1"/>
    <property type="molecule type" value="Genomic_DNA"/>
</dbReference>
<dbReference type="NCBIfam" id="TIGR00192">
    <property type="entry name" value="urease_beta"/>
    <property type="match status" value="1"/>
</dbReference>
<dbReference type="NCBIfam" id="NF009682">
    <property type="entry name" value="PRK13203.1"/>
    <property type="match status" value="1"/>
</dbReference>
<dbReference type="Gene3D" id="2.10.150.10">
    <property type="entry name" value="Urease, beta subunit"/>
    <property type="match status" value="1"/>
</dbReference>
<dbReference type="PANTHER" id="PTHR33569">
    <property type="entry name" value="UREASE"/>
    <property type="match status" value="1"/>
</dbReference>
<evidence type="ECO:0000256" key="2">
    <source>
        <dbReference type="ARBA" id="ARBA00047778"/>
    </source>
</evidence>
<comment type="caution">
    <text evidence="6">The sequence shown here is derived from an EMBL/GenBank/DDBJ whole genome shotgun (WGS) entry which is preliminary data.</text>
</comment>
<dbReference type="CDD" id="cd00407">
    <property type="entry name" value="Urease_beta"/>
    <property type="match status" value="1"/>
</dbReference>
<dbReference type="Pfam" id="PF00699">
    <property type="entry name" value="Urease_beta"/>
    <property type="match status" value="1"/>
</dbReference>
<dbReference type="EC" id="3.5.1.5" evidence="3"/>
<dbReference type="Proteomes" id="UP001501427">
    <property type="component" value="Unassembled WGS sequence"/>
</dbReference>
<dbReference type="InterPro" id="IPR036461">
    <property type="entry name" value="Urease_betasu_sf"/>
</dbReference>
<evidence type="ECO:0000313" key="6">
    <source>
        <dbReference type="EMBL" id="MBB4778554.1"/>
    </source>
</evidence>
<dbReference type="HAMAP" id="MF_01954">
    <property type="entry name" value="Urease_beta"/>
    <property type="match status" value="1"/>
</dbReference>
<comment type="catalytic activity">
    <reaction evidence="2 3">
        <text>urea + 2 H2O + H(+) = hydrogencarbonate + 2 NH4(+)</text>
        <dbReference type="Rhea" id="RHEA:20557"/>
        <dbReference type="ChEBI" id="CHEBI:15377"/>
        <dbReference type="ChEBI" id="CHEBI:15378"/>
        <dbReference type="ChEBI" id="CHEBI:16199"/>
        <dbReference type="ChEBI" id="CHEBI:17544"/>
        <dbReference type="ChEBI" id="CHEBI:28938"/>
        <dbReference type="EC" id="3.5.1.5"/>
    </reaction>
</comment>
<reference evidence="5 8" key="1">
    <citation type="journal article" date="2019" name="Int. J. Syst. Evol. Microbiol.">
        <title>The Global Catalogue of Microorganisms (GCM) 10K type strain sequencing project: providing services to taxonomists for standard genome sequencing and annotation.</title>
        <authorList>
            <consortium name="The Broad Institute Genomics Platform"/>
            <consortium name="The Broad Institute Genome Sequencing Center for Infectious Disease"/>
            <person name="Wu L."/>
            <person name="Ma J."/>
        </authorList>
    </citation>
    <scope>NUCLEOTIDE SEQUENCE [LARGE SCALE GENOMIC DNA]</scope>
    <source>
        <strain evidence="5 8">JCM 10667</strain>
    </source>
</reference>
<reference evidence="6 7" key="2">
    <citation type="submission" date="2020-08" db="EMBL/GenBank/DDBJ databases">
        <title>Sequencing the genomes of 1000 actinobacteria strains.</title>
        <authorList>
            <person name="Klenk H.-P."/>
        </authorList>
    </citation>
    <scope>NUCLEOTIDE SEQUENCE [LARGE SCALE GENOMIC DNA]</scope>
    <source>
        <strain evidence="6 7">DSM 44772</strain>
    </source>
</reference>
<accession>A0A7W7IK42</accession>
<keyword evidence="1 3" id="KW-0378">Hydrolase</keyword>
<dbReference type="GO" id="GO:0009039">
    <property type="term" value="F:urease activity"/>
    <property type="evidence" value="ECO:0007669"/>
    <property type="project" value="UniProtKB-UniRule"/>
</dbReference>